<dbReference type="InterPro" id="IPR019188">
    <property type="entry name" value="SNAPC1"/>
</dbReference>
<comment type="caution">
    <text evidence="3">The sequence shown here is derived from an EMBL/GenBank/DDBJ whole genome shotgun (WGS) entry which is preliminary data.</text>
</comment>
<feature type="transmembrane region" description="Helical" evidence="2">
    <location>
        <begin position="189"/>
        <end position="207"/>
    </location>
</feature>
<evidence type="ECO:0000256" key="1">
    <source>
        <dbReference type="SAM" id="MobiDB-lite"/>
    </source>
</evidence>
<sequence length="470" mass="52065">MDLSPFKRDIDELIDEFAKDESIALADMKRVWLSRKFSYIFEASPSSNLAFFMQSLYAHSIGYVIGNASLSHRLGGLYCLYCLYETQPFKPPFRIYLSLGELKKLASLVVDAKAKGLEVVLTLVRLMLEKNMFLFGSVEINVGSVTETVTQLTELQNARIHVAYNTYVAIILIYSVFSVLGYFTDDNTVFRTSYCFPALLLIVRLFANTRIEHFLHMDLGVEVDLNVVQNMSTEYAEAKKLAIGASSSCARTVARLELEAVYGGGFLSFKFSRDRGFLMSFTRSFRVEAKEFHVSVSVGGVVKLTEWSRKSVSAISFGKYGAVWVINMGERLMAANGDSSFVSKANDYSQALLAQRCVNKAGRYVAILEYGEGRRRGVVMVPEGKGGEGWRLLTGVFQEVVDHLSRVNGGKVGQRVSGHQELRGGLSFAGAVKMKRPLVEVGMQASSVESYGGNGNKGEPTICLQKKHAD</sequence>
<accession>A0A6A1V1K2</accession>
<keyword evidence="4" id="KW-1185">Reference proteome</keyword>
<dbReference type="OrthoDB" id="20127at2759"/>
<keyword evidence="2" id="KW-0472">Membrane</keyword>
<evidence type="ECO:0000313" key="4">
    <source>
        <dbReference type="Proteomes" id="UP000516437"/>
    </source>
</evidence>
<keyword evidence="2" id="KW-0812">Transmembrane</keyword>
<gene>
    <name evidence="3" type="ORF">CJ030_MR7G000011</name>
</gene>
<proteinExistence type="predicted"/>
<dbReference type="GO" id="GO:0042795">
    <property type="term" value="P:snRNA transcription by RNA polymerase II"/>
    <property type="evidence" value="ECO:0007669"/>
    <property type="project" value="TreeGrafter"/>
</dbReference>
<organism evidence="3 4">
    <name type="scientific">Morella rubra</name>
    <name type="common">Chinese bayberry</name>
    <dbReference type="NCBI Taxonomy" id="262757"/>
    <lineage>
        <taxon>Eukaryota</taxon>
        <taxon>Viridiplantae</taxon>
        <taxon>Streptophyta</taxon>
        <taxon>Embryophyta</taxon>
        <taxon>Tracheophyta</taxon>
        <taxon>Spermatophyta</taxon>
        <taxon>Magnoliopsida</taxon>
        <taxon>eudicotyledons</taxon>
        <taxon>Gunneridae</taxon>
        <taxon>Pentapetalae</taxon>
        <taxon>rosids</taxon>
        <taxon>fabids</taxon>
        <taxon>Fagales</taxon>
        <taxon>Myricaceae</taxon>
        <taxon>Morella</taxon>
    </lineage>
</organism>
<dbReference type="Pfam" id="PF09808">
    <property type="entry name" value="SNAPC1"/>
    <property type="match status" value="1"/>
</dbReference>
<dbReference type="PANTHER" id="PTHR15131:SF3">
    <property type="entry name" value="SNRNA-ACTIVATING PROTEIN COMPLEX SUBUNIT 1"/>
    <property type="match status" value="1"/>
</dbReference>
<reference evidence="3 4" key="1">
    <citation type="journal article" date="2019" name="Plant Biotechnol. J.">
        <title>The red bayberry genome and genetic basis of sex determination.</title>
        <authorList>
            <person name="Jia H.M."/>
            <person name="Jia H.J."/>
            <person name="Cai Q.L."/>
            <person name="Wang Y."/>
            <person name="Zhao H.B."/>
            <person name="Yang W.F."/>
            <person name="Wang G.Y."/>
            <person name="Li Y.H."/>
            <person name="Zhan D.L."/>
            <person name="Shen Y.T."/>
            <person name="Niu Q.F."/>
            <person name="Chang L."/>
            <person name="Qiu J."/>
            <person name="Zhao L."/>
            <person name="Xie H.B."/>
            <person name="Fu W.Y."/>
            <person name="Jin J."/>
            <person name="Li X.W."/>
            <person name="Jiao Y."/>
            <person name="Zhou C.C."/>
            <person name="Tu T."/>
            <person name="Chai C.Y."/>
            <person name="Gao J.L."/>
            <person name="Fan L.J."/>
            <person name="van de Weg E."/>
            <person name="Wang J.Y."/>
            <person name="Gao Z.S."/>
        </authorList>
    </citation>
    <scope>NUCLEOTIDE SEQUENCE [LARGE SCALE GENOMIC DNA]</scope>
    <source>
        <tissue evidence="3">Leaves</tissue>
    </source>
</reference>
<dbReference type="AlphaFoldDB" id="A0A6A1V1K2"/>
<evidence type="ECO:0000313" key="3">
    <source>
        <dbReference type="EMBL" id="KAB1206533.1"/>
    </source>
</evidence>
<dbReference type="Proteomes" id="UP000516437">
    <property type="component" value="Chromosome 7"/>
</dbReference>
<dbReference type="EMBL" id="RXIC02000025">
    <property type="protein sequence ID" value="KAB1206533.1"/>
    <property type="molecule type" value="Genomic_DNA"/>
</dbReference>
<dbReference type="GO" id="GO:0042796">
    <property type="term" value="P:snRNA transcription by RNA polymerase III"/>
    <property type="evidence" value="ECO:0007669"/>
    <property type="project" value="TreeGrafter"/>
</dbReference>
<keyword evidence="2" id="KW-1133">Transmembrane helix</keyword>
<evidence type="ECO:0000256" key="2">
    <source>
        <dbReference type="SAM" id="Phobius"/>
    </source>
</evidence>
<dbReference type="PANTHER" id="PTHR15131">
    <property type="entry name" value="SMALL NUCLEAR RNA ACTIVATING COMPLEX, POLYPEPTIDE 1"/>
    <property type="match status" value="1"/>
</dbReference>
<protein>
    <submittedName>
        <fullName evidence="3">Uncharacterized protein</fullName>
    </submittedName>
</protein>
<dbReference type="GO" id="GO:0043565">
    <property type="term" value="F:sequence-specific DNA binding"/>
    <property type="evidence" value="ECO:0007669"/>
    <property type="project" value="TreeGrafter"/>
</dbReference>
<feature type="region of interest" description="Disordered" evidence="1">
    <location>
        <begin position="450"/>
        <end position="470"/>
    </location>
</feature>
<dbReference type="GO" id="GO:0019185">
    <property type="term" value="C:snRNA-activating protein complex"/>
    <property type="evidence" value="ECO:0007669"/>
    <property type="project" value="TreeGrafter"/>
</dbReference>
<feature type="transmembrane region" description="Helical" evidence="2">
    <location>
        <begin position="162"/>
        <end position="183"/>
    </location>
</feature>
<name>A0A6A1V1K2_9ROSI</name>